<dbReference type="GeneTree" id="ENSGT00940000165390"/>
<comment type="subcellular location">
    <subcellularLocation>
        <location evidence="1">Nucleus</location>
    </subcellularLocation>
</comment>
<dbReference type="PANTHER" id="PTHR14453:SF106">
    <property type="entry name" value="POLY [ADP-RIBOSE] POLYMERASE"/>
    <property type="match status" value="1"/>
</dbReference>
<dbReference type="GO" id="GO:0003714">
    <property type="term" value="F:transcription corepressor activity"/>
    <property type="evidence" value="ECO:0007669"/>
    <property type="project" value="TreeGrafter"/>
</dbReference>
<evidence type="ECO:0000313" key="10">
    <source>
        <dbReference type="Ensembl" id="ENSPNYP00000009059.1"/>
    </source>
</evidence>
<dbReference type="Gene3D" id="3.40.220.10">
    <property type="entry name" value="Leucine Aminopeptidase, subunit E, domain 1"/>
    <property type="match status" value="2"/>
</dbReference>
<dbReference type="SMART" id="SM00506">
    <property type="entry name" value="A1pp"/>
    <property type="match status" value="1"/>
</dbReference>
<evidence type="ECO:0000256" key="7">
    <source>
        <dbReference type="RuleBase" id="RU362114"/>
    </source>
</evidence>
<dbReference type="InterPro" id="IPR012317">
    <property type="entry name" value="Poly(ADP-ribose)pol_cat_dom"/>
</dbReference>
<evidence type="ECO:0000256" key="6">
    <source>
        <dbReference type="ARBA" id="ARBA00024347"/>
    </source>
</evidence>
<dbReference type="PANTHER" id="PTHR14453">
    <property type="entry name" value="PARP/ZINC FINGER CCCH TYPE DOMAIN CONTAINING PROTEIN"/>
    <property type="match status" value="1"/>
</dbReference>
<dbReference type="AlphaFoldDB" id="A0A3B4FH12"/>
<evidence type="ECO:0000256" key="2">
    <source>
        <dbReference type="ARBA" id="ARBA00022676"/>
    </source>
</evidence>
<dbReference type="GO" id="GO:0003950">
    <property type="term" value="F:NAD+ poly-ADP-ribosyltransferase activity"/>
    <property type="evidence" value="ECO:0007669"/>
    <property type="project" value="UniProtKB-UniRule"/>
</dbReference>
<organism evidence="10">
    <name type="scientific">Pundamilia nyererei</name>
    <dbReference type="NCBI Taxonomy" id="303518"/>
    <lineage>
        <taxon>Eukaryota</taxon>
        <taxon>Metazoa</taxon>
        <taxon>Chordata</taxon>
        <taxon>Craniata</taxon>
        <taxon>Vertebrata</taxon>
        <taxon>Euteleostomi</taxon>
        <taxon>Actinopterygii</taxon>
        <taxon>Neopterygii</taxon>
        <taxon>Teleostei</taxon>
        <taxon>Neoteleostei</taxon>
        <taxon>Acanthomorphata</taxon>
        <taxon>Ovalentaria</taxon>
        <taxon>Cichlomorphae</taxon>
        <taxon>Cichliformes</taxon>
        <taxon>Cichlidae</taxon>
        <taxon>African cichlids</taxon>
        <taxon>Pseudocrenilabrinae</taxon>
        <taxon>Haplochromini</taxon>
        <taxon>Pundamilia</taxon>
    </lineage>
</organism>
<dbReference type="InterPro" id="IPR052056">
    <property type="entry name" value="Mono-ARTD/PARP"/>
</dbReference>
<keyword evidence="4 7" id="KW-0520">NAD</keyword>
<comment type="similarity">
    <text evidence="6">Belongs to the ARTD/PARP family.</text>
</comment>
<keyword evidence="5" id="KW-0539">Nucleus</keyword>
<dbReference type="PROSITE" id="PS51059">
    <property type="entry name" value="PARP_CATALYTIC"/>
    <property type="match status" value="1"/>
</dbReference>
<dbReference type="CDD" id="cd01439">
    <property type="entry name" value="TCCD_inducible_PARP_like"/>
    <property type="match status" value="1"/>
</dbReference>
<dbReference type="FunFam" id="3.90.228.10:FF:000008">
    <property type="entry name" value="Poly [ADP-ribose] polymerase"/>
    <property type="match status" value="1"/>
</dbReference>
<evidence type="ECO:0000256" key="5">
    <source>
        <dbReference type="ARBA" id="ARBA00023242"/>
    </source>
</evidence>
<dbReference type="EC" id="2.4.2.-" evidence="7"/>
<dbReference type="InterPro" id="IPR054596">
    <property type="entry name" value="PARP14_WWE"/>
</dbReference>
<keyword evidence="2 7" id="KW-0328">Glycosyltransferase</keyword>
<dbReference type="GO" id="GO:0010629">
    <property type="term" value="P:negative regulation of gene expression"/>
    <property type="evidence" value="ECO:0007669"/>
    <property type="project" value="TreeGrafter"/>
</dbReference>
<name>A0A3B4FH12_9CICH</name>
<proteinExistence type="inferred from homology"/>
<evidence type="ECO:0000256" key="3">
    <source>
        <dbReference type="ARBA" id="ARBA00022679"/>
    </source>
</evidence>
<dbReference type="GO" id="GO:0070212">
    <property type="term" value="P:protein poly-ADP-ribosylation"/>
    <property type="evidence" value="ECO:0007669"/>
    <property type="project" value="TreeGrafter"/>
</dbReference>
<accession>A0A3B4FH12</accession>
<dbReference type="SUPFAM" id="SSF52949">
    <property type="entry name" value="Macro domain-like"/>
    <property type="match status" value="2"/>
</dbReference>
<evidence type="ECO:0000259" key="8">
    <source>
        <dbReference type="PROSITE" id="PS51059"/>
    </source>
</evidence>
<reference evidence="10" key="1">
    <citation type="submission" date="2023-09" db="UniProtKB">
        <authorList>
            <consortium name="Ensembl"/>
        </authorList>
    </citation>
    <scope>IDENTIFICATION</scope>
</reference>
<dbReference type="InterPro" id="IPR057049">
    <property type="entry name" value="PARP14_KH_8"/>
</dbReference>
<dbReference type="Pfam" id="PF23254">
    <property type="entry name" value="KH_PARP14_8"/>
    <property type="match status" value="1"/>
</dbReference>
<evidence type="ECO:0000259" key="9">
    <source>
        <dbReference type="PROSITE" id="PS51154"/>
    </source>
</evidence>
<dbReference type="InterPro" id="IPR043472">
    <property type="entry name" value="Macro_dom-like"/>
</dbReference>
<dbReference type="Pfam" id="PF00644">
    <property type="entry name" value="PARP"/>
    <property type="match status" value="1"/>
</dbReference>
<dbReference type="SUPFAM" id="SSF117839">
    <property type="entry name" value="WWE domain"/>
    <property type="match status" value="1"/>
</dbReference>
<evidence type="ECO:0000256" key="1">
    <source>
        <dbReference type="ARBA" id="ARBA00004123"/>
    </source>
</evidence>
<protein>
    <recommendedName>
        <fullName evidence="7">Poly [ADP-ribose] polymerase</fullName>
        <shortName evidence="7">PARP</shortName>
        <ecNumber evidence="7">2.4.2.-</ecNumber>
    </recommendedName>
</protein>
<feature type="domain" description="Macro" evidence="9">
    <location>
        <begin position="1"/>
        <end position="73"/>
    </location>
</feature>
<dbReference type="SUPFAM" id="SSF56399">
    <property type="entry name" value="ADP-ribosylation"/>
    <property type="match status" value="1"/>
</dbReference>
<dbReference type="GO" id="GO:1990404">
    <property type="term" value="F:NAD+-protein mono-ADP-ribosyltransferase activity"/>
    <property type="evidence" value="ECO:0007669"/>
    <property type="project" value="TreeGrafter"/>
</dbReference>
<dbReference type="InterPro" id="IPR002589">
    <property type="entry name" value="Macro_dom"/>
</dbReference>
<dbReference type="Ensembl" id="ENSPNYT00000009268.1">
    <property type="protein sequence ID" value="ENSPNYP00000009059.1"/>
    <property type="gene ID" value="ENSPNYG00000006865.1"/>
</dbReference>
<sequence>LDTAEKRQMASLSFPAIGTGNLSFPRALVSKLLLREIRSYSSSRNPRCLREVVIVVHPSDSQTVDVIVLFLFLPPSHSPKILPNIERTEPYDTGKYRRVIHLFQQSNCILNTTFLNGDITKEASDVIVNSSNQSFNLKADHIGGLALALLKAAGPQLQRESSDYVAKNGRLRPGDAIITDAYNLPCKHVVHAVGPRFSDFDRKTAVSRLKTALNLECLLCFCLSGQGGVSPSTVADAMVDAVMEFVEKKQPSFVQSVRILIFQTTMLTEFHTRMEKRQGEVVEEKTNKNKIIVFKSPLLTYICLMLQAASQAKKMIIEQIRTEQAQKTISDPCISQLSQADMEKLKALQRELTVSIRLDKGTEDQDPEIHLEGLTRDVYTAESTIRSENRKRAEALMKKALEMSELVEWRFKDHNGSMVAFDMNTNLTLEEAFKTKQKAKIKINNDAYTADPEREKAVSANGRNDVELHRKDLKGESLIALPLPSCWEDMKDDLLKLFAVAPASNEYNDLLYFDENHQHDVFGLRRQIERVQNPSLWQNYQIMKKQMEVKNKHTNNELLLFHGTTDTSIDLINKQGFNRSYAGKNGAMYGNGSYFAVDPTYSAGNYATPDTSGHKRMYQARVLVGDYTQGRKGMITPPPKSGSASDLYDSVTNDTANPIMFVVFNDIQAYPEYLITFT</sequence>
<dbReference type="Gene3D" id="3.30.720.50">
    <property type="match status" value="1"/>
</dbReference>
<evidence type="ECO:0000256" key="4">
    <source>
        <dbReference type="ARBA" id="ARBA00023027"/>
    </source>
</evidence>
<dbReference type="GO" id="GO:0005634">
    <property type="term" value="C:nucleus"/>
    <property type="evidence" value="ECO:0007669"/>
    <property type="project" value="UniProtKB-SubCell"/>
</dbReference>
<feature type="domain" description="Macro" evidence="9">
    <location>
        <begin position="99"/>
        <end position="278"/>
    </location>
</feature>
<dbReference type="Pfam" id="PF01661">
    <property type="entry name" value="Macro"/>
    <property type="match status" value="1"/>
</dbReference>
<dbReference type="GO" id="GO:0005737">
    <property type="term" value="C:cytoplasm"/>
    <property type="evidence" value="ECO:0007669"/>
    <property type="project" value="TreeGrafter"/>
</dbReference>
<dbReference type="Pfam" id="PF22005">
    <property type="entry name" value="WWE_1"/>
    <property type="match status" value="1"/>
</dbReference>
<feature type="domain" description="PARP catalytic" evidence="8">
    <location>
        <begin position="481"/>
        <end position="678"/>
    </location>
</feature>
<dbReference type="InterPro" id="IPR037197">
    <property type="entry name" value="WWE_dom_sf"/>
</dbReference>
<dbReference type="Gene3D" id="3.90.228.10">
    <property type="match status" value="1"/>
</dbReference>
<dbReference type="PROSITE" id="PS51154">
    <property type="entry name" value="MACRO"/>
    <property type="match status" value="2"/>
</dbReference>
<keyword evidence="3 7" id="KW-0808">Transferase</keyword>